<evidence type="ECO:0000313" key="1">
    <source>
        <dbReference type="EMBL" id="MFC7451211.1"/>
    </source>
</evidence>
<proteinExistence type="predicted"/>
<dbReference type="EMBL" id="JBHTCS010000030">
    <property type="protein sequence ID" value="MFC7451211.1"/>
    <property type="molecule type" value="Genomic_DNA"/>
</dbReference>
<reference evidence="2" key="1">
    <citation type="journal article" date="2019" name="Int. J. Syst. Evol. Microbiol.">
        <title>The Global Catalogue of Microorganisms (GCM) 10K type strain sequencing project: providing services to taxonomists for standard genome sequencing and annotation.</title>
        <authorList>
            <consortium name="The Broad Institute Genomics Platform"/>
            <consortium name="The Broad Institute Genome Sequencing Center for Infectious Disease"/>
            <person name="Wu L."/>
            <person name="Ma J."/>
        </authorList>
    </citation>
    <scope>NUCLEOTIDE SEQUENCE [LARGE SCALE GENOMIC DNA]</scope>
    <source>
        <strain evidence="2">ICMP 19430</strain>
    </source>
</reference>
<accession>A0ABW2S4Y6</accession>
<gene>
    <name evidence="1" type="ORF">ACFQS9_25270</name>
</gene>
<evidence type="ECO:0000313" key="2">
    <source>
        <dbReference type="Proteomes" id="UP001596484"/>
    </source>
</evidence>
<dbReference type="Proteomes" id="UP001596484">
    <property type="component" value="Unassembled WGS sequence"/>
</dbReference>
<name>A0ABW2S4Y6_9NOCA</name>
<protein>
    <submittedName>
        <fullName evidence="1">Uncharacterized protein</fullName>
    </submittedName>
</protein>
<comment type="caution">
    <text evidence="1">The sequence shown here is derived from an EMBL/GenBank/DDBJ whole genome shotgun (WGS) entry which is preliminary data.</text>
</comment>
<organism evidence="1 2">
    <name type="scientific">Rhodococcus daqingensis</name>
    <dbReference type="NCBI Taxonomy" id="2479363"/>
    <lineage>
        <taxon>Bacteria</taxon>
        <taxon>Bacillati</taxon>
        <taxon>Actinomycetota</taxon>
        <taxon>Actinomycetes</taxon>
        <taxon>Mycobacteriales</taxon>
        <taxon>Nocardiaceae</taxon>
        <taxon>Rhodococcus</taxon>
    </lineage>
</organism>
<sequence length="40" mass="4315">MASSTLILFNASRPQWFPGVAKSTPLPWVGAEGSLADVRR</sequence>
<dbReference type="RefSeq" id="WP_378409296.1">
    <property type="nucleotide sequence ID" value="NZ_JBHTCS010000030.1"/>
</dbReference>
<keyword evidence="2" id="KW-1185">Reference proteome</keyword>